<organism evidence="1 2">
    <name type="scientific">Brassica cretica</name>
    <name type="common">Mustard</name>
    <dbReference type="NCBI Taxonomy" id="69181"/>
    <lineage>
        <taxon>Eukaryota</taxon>
        <taxon>Viridiplantae</taxon>
        <taxon>Streptophyta</taxon>
        <taxon>Embryophyta</taxon>
        <taxon>Tracheophyta</taxon>
        <taxon>Spermatophyta</taxon>
        <taxon>Magnoliopsida</taxon>
        <taxon>eudicotyledons</taxon>
        <taxon>Gunneridae</taxon>
        <taxon>Pentapetalae</taxon>
        <taxon>rosids</taxon>
        <taxon>malvids</taxon>
        <taxon>Brassicales</taxon>
        <taxon>Brassicaceae</taxon>
        <taxon>Brassiceae</taxon>
        <taxon>Brassica</taxon>
    </lineage>
</organism>
<gene>
    <name evidence="1" type="ORF">DY000_02017196</name>
</gene>
<dbReference type="EMBL" id="QGKV02000759">
    <property type="protein sequence ID" value="KAF3562300.1"/>
    <property type="molecule type" value="Genomic_DNA"/>
</dbReference>
<evidence type="ECO:0000313" key="1">
    <source>
        <dbReference type="EMBL" id="KAF3562300.1"/>
    </source>
</evidence>
<accession>A0ABQ7CRJ3</accession>
<keyword evidence="2" id="KW-1185">Reference proteome</keyword>
<dbReference type="Proteomes" id="UP000266723">
    <property type="component" value="Unassembled WGS sequence"/>
</dbReference>
<evidence type="ECO:0000313" key="2">
    <source>
        <dbReference type="Proteomes" id="UP000266723"/>
    </source>
</evidence>
<comment type="caution">
    <text evidence="1">The sequence shown here is derived from an EMBL/GenBank/DDBJ whole genome shotgun (WGS) entry which is preliminary data.</text>
</comment>
<proteinExistence type="predicted"/>
<sequence length="74" mass="8099">MISPADGQGLLLPEPAKAMEQIDPYAPGYVRLSAVHTCYLIRGDHAPPKHASIKILSHTSSIDKIRARVTHLFP</sequence>
<reference evidence="1 2" key="1">
    <citation type="journal article" date="2020" name="BMC Genomics">
        <title>Intraspecific diversification of the crop wild relative Brassica cretica Lam. using demographic model selection.</title>
        <authorList>
            <person name="Kioukis A."/>
            <person name="Michalopoulou V.A."/>
            <person name="Briers L."/>
            <person name="Pirintsos S."/>
            <person name="Studholme D.J."/>
            <person name="Pavlidis P."/>
            <person name="Sarris P.F."/>
        </authorList>
    </citation>
    <scope>NUCLEOTIDE SEQUENCE [LARGE SCALE GENOMIC DNA]</scope>
    <source>
        <strain evidence="2">cv. PFS-1207/04</strain>
    </source>
</reference>
<name>A0ABQ7CRJ3_BRACR</name>
<protein>
    <submittedName>
        <fullName evidence="1">Uncharacterized protein</fullName>
    </submittedName>
</protein>